<keyword evidence="3" id="KW-0804">Transcription</keyword>
<dbReference type="PANTHER" id="PTHR47506">
    <property type="entry name" value="TRANSCRIPTIONAL REGULATORY PROTEIN"/>
    <property type="match status" value="1"/>
</dbReference>
<dbReference type="Proteomes" id="UP001519307">
    <property type="component" value="Unassembled WGS sequence"/>
</dbReference>
<proteinExistence type="predicted"/>
<evidence type="ECO:0000256" key="3">
    <source>
        <dbReference type="ARBA" id="ARBA00023163"/>
    </source>
</evidence>
<dbReference type="EMBL" id="JAGGLM010000001">
    <property type="protein sequence ID" value="MBP2031828.1"/>
    <property type="molecule type" value="Genomic_DNA"/>
</dbReference>
<gene>
    <name evidence="6" type="ORF">J2Z42_000493</name>
</gene>
<evidence type="ECO:0000259" key="5">
    <source>
        <dbReference type="PROSITE" id="PS50977"/>
    </source>
</evidence>
<protein>
    <submittedName>
        <fullName evidence="6">TetR/AcrR family transcriptional repressor of lmrAB and yxaGH operons</fullName>
    </submittedName>
</protein>
<dbReference type="Pfam" id="PF21993">
    <property type="entry name" value="TetR_C_13_2"/>
    <property type="match status" value="1"/>
</dbReference>
<dbReference type="Pfam" id="PF00440">
    <property type="entry name" value="TetR_N"/>
    <property type="match status" value="1"/>
</dbReference>
<comment type="caution">
    <text evidence="6">The sequence shown here is derived from an EMBL/GenBank/DDBJ whole genome shotgun (WGS) entry which is preliminary data.</text>
</comment>
<evidence type="ECO:0000256" key="1">
    <source>
        <dbReference type="ARBA" id="ARBA00023015"/>
    </source>
</evidence>
<keyword evidence="7" id="KW-1185">Reference proteome</keyword>
<evidence type="ECO:0000313" key="6">
    <source>
        <dbReference type="EMBL" id="MBP2031828.1"/>
    </source>
</evidence>
<dbReference type="PROSITE" id="PS50977">
    <property type="entry name" value="HTH_TETR_2"/>
    <property type="match status" value="1"/>
</dbReference>
<dbReference type="SUPFAM" id="SSF46689">
    <property type="entry name" value="Homeodomain-like"/>
    <property type="match status" value="1"/>
</dbReference>
<dbReference type="InterPro" id="IPR054156">
    <property type="entry name" value="YxaF_TetR_C"/>
</dbReference>
<dbReference type="SUPFAM" id="SSF48498">
    <property type="entry name" value="Tetracyclin repressor-like, C-terminal domain"/>
    <property type="match status" value="1"/>
</dbReference>
<keyword evidence="2 4" id="KW-0238">DNA-binding</keyword>
<feature type="domain" description="HTH tetR-type" evidence="5">
    <location>
        <begin position="5"/>
        <end position="65"/>
    </location>
</feature>
<dbReference type="RefSeq" id="WP_209700754.1">
    <property type="nucleotide sequence ID" value="NZ_JAGGLM010000001.1"/>
</dbReference>
<evidence type="ECO:0000313" key="7">
    <source>
        <dbReference type="Proteomes" id="UP001519307"/>
    </source>
</evidence>
<evidence type="ECO:0000256" key="2">
    <source>
        <dbReference type="ARBA" id="ARBA00023125"/>
    </source>
</evidence>
<feature type="DNA-binding region" description="H-T-H motif" evidence="4">
    <location>
        <begin position="28"/>
        <end position="47"/>
    </location>
</feature>
<keyword evidence="1" id="KW-0805">Transcription regulation</keyword>
<accession>A0ABS4KP58</accession>
<evidence type="ECO:0000256" key="4">
    <source>
        <dbReference type="PROSITE-ProRule" id="PRU00335"/>
    </source>
</evidence>
<dbReference type="InterPro" id="IPR001647">
    <property type="entry name" value="HTH_TetR"/>
</dbReference>
<reference evidence="6 7" key="1">
    <citation type="submission" date="2021-03" db="EMBL/GenBank/DDBJ databases">
        <title>Genomic Encyclopedia of Type Strains, Phase IV (KMG-IV): sequencing the most valuable type-strain genomes for metagenomic binning, comparative biology and taxonomic classification.</title>
        <authorList>
            <person name="Goeker M."/>
        </authorList>
    </citation>
    <scope>NUCLEOTIDE SEQUENCE [LARGE SCALE GENOMIC DNA]</scope>
    <source>
        <strain evidence="6 7">DSM 28783</strain>
    </source>
</reference>
<sequence>MNSKTNSKEKILRAASKLFQVKGYNATGLNEILKESGAPKGSLYYYFPNGKEELALAAIKLSSESINNRLKITLDEHKDPIEAIQCLIKNIIQDLEKGNKLLDMSISLIALETYLSSEQLRKTCCEAFACLQKIYTEKLIKSGISRNTAKELGKFIQISVEGAITVSVTENDSSALLTISKQIGILLNSYLHKK</sequence>
<dbReference type="InterPro" id="IPR009057">
    <property type="entry name" value="Homeodomain-like_sf"/>
</dbReference>
<dbReference type="PANTHER" id="PTHR47506:SF3">
    <property type="entry name" value="HTH-TYPE TRANSCRIPTIONAL REGULATOR LMRA"/>
    <property type="match status" value="1"/>
</dbReference>
<name>A0ABS4KP58_9CLOT</name>
<dbReference type="InterPro" id="IPR036271">
    <property type="entry name" value="Tet_transcr_reg_TetR-rel_C_sf"/>
</dbReference>
<dbReference type="PRINTS" id="PR00455">
    <property type="entry name" value="HTHTETR"/>
</dbReference>
<dbReference type="Gene3D" id="1.10.357.10">
    <property type="entry name" value="Tetracycline Repressor, domain 2"/>
    <property type="match status" value="1"/>
</dbReference>
<organism evidence="6 7">
    <name type="scientific">Clostridium algifaecis</name>
    <dbReference type="NCBI Taxonomy" id="1472040"/>
    <lineage>
        <taxon>Bacteria</taxon>
        <taxon>Bacillati</taxon>
        <taxon>Bacillota</taxon>
        <taxon>Clostridia</taxon>
        <taxon>Eubacteriales</taxon>
        <taxon>Clostridiaceae</taxon>
        <taxon>Clostridium</taxon>
    </lineage>
</organism>